<dbReference type="InterPro" id="IPR029069">
    <property type="entry name" value="HotDog_dom_sf"/>
</dbReference>
<dbReference type="Pfam" id="PF22817">
    <property type="entry name" value="ApeP-like"/>
    <property type="match status" value="1"/>
</dbReference>
<dbReference type="RefSeq" id="WP_309729299.1">
    <property type="nucleotide sequence ID" value="NZ_JAVDQA010000007.1"/>
</dbReference>
<dbReference type="InterPro" id="IPR016776">
    <property type="entry name" value="ApeP-like_dehydratase"/>
</dbReference>
<dbReference type="Gene3D" id="3.10.129.10">
    <property type="entry name" value="Hotdog Thioesterase"/>
    <property type="match status" value="1"/>
</dbReference>
<sequence length="147" mass="16316">MKLPIHTLEEIKKLIPQKEPFIMVSSLLSCSSEEGITALKIEPNNILVEENKFSEAGLLEYMAQSIALQSGFLAKQLTNGKPQIGYIVSIKSAEINKLPRVNSTITSTIKNLHEIAGIRDSVVTIKNEKEEIIARAEIKTYLVDHEG</sequence>
<accession>A0ABU1K7T6</accession>
<dbReference type="SUPFAM" id="SSF54637">
    <property type="entry name" value="Thioesterase/thiol ester dehydrase-isomerase"/>
    <property type="match status" value="1"/>
</dbReference>
<dbReference type="PROSITE" id="PS51257">
    <property type="entry name" value="PROKAR_LIPOPROTEIN"/>
    <property type="match status" value="1"/>
</dbReference>
<comment type="caution">
    <text evidence="1">The sequence shown here is derived from an EMBL/GenBank/DDBJ whole genome shotgun (WGS) entry which is preliminary data.</text>
</comment>
<keyword evidence="2" id="KW-1185">Reference proteome</keyword>
<dbReference type="EMBL" id="JAVDQA010000007">
    <property type="protein sequence ID" value="MDR6301674.1"/>
    <property type="molecule type" value="Genomic_DNA"/>
</dbReference>
<protein>
    <submittedName>
        <fullName evidence="1">Hotdog family 3-hydroxylacyl-ACP dehydratase</fullName>
    </submittedName>
</protein>
<evidence type="ECO:0000313" key="1">
    <source>
        <dbReference type="EMBL" id="MDR6301674.1"/>
    </source>
</evidence>
<evidence type="ECO:0000313" key="2">
    <source>
        <dbReference type="Proteomes" id="UP001257659"/>
    </source>
</evidence>
<name>A0ABU1K7T6_9FLAO</name>
<reference evidence="1 2" key="1">
    <citation type="submission" date="2023-07" db="EMBL/GenBank/DDBJ databases">
        <title>Genomic Encyclopedia of Type Strains, Phase IV (KMG-IV): sequencing the most valuable type-strain genomes for metagenomic binning, comparative biology and taxonomic classification.</title>
        <authorList>
            <person name="Goeker M."/>
        </authorList>
    </citation>
    <scope>NUCLEOTIDE SEQUENCE [LARGE SCALE GENOMIC DNA]</scope>
    <source>
        <strain evidence="1 2">DSM 102814</strain>
    </source>
</reference>
<proteinExistence type="predicted"/>
<gene>
    <name evidence="1" type="ORF">GGR31_002344</name>
</gene>
<organism evidence="1 2">
    <name type="scientific">Mesonia maritima</name>
    <dbReference type="NCBI Taxonomy" id="1793873"/>
    <lineage>
        <taxon>Bacteria</taxon>
        <taxon>Pseudomonadati</taxon>
        <taxon>Bacteroidota</taxon>
        <taxon>Flavobacteriia</taxon>
        <taxon>Flavobacteriales</taxon>
        <taxon>Flavobacteriaceae</taxon>
        <taxon>Mesonia</taxon>
    </lineage>
</organism>
<dbReference type="Proteomes" id="UP001257659">
    <property type="component" value="Unassembled WGS sequence"/>
</dbReference>